<evidence type="ECO:0000256" key="6">
    <source>
        <dbReference type="ARBA" id="ARBA00022692"/>
    </source>
</evidence>
<evidence type="ECO:0000313" key="17">
    <source>
        <dbReference type="EMBL" id="NMG74716.1"/>
    </source>
</evidence>
<dbReference type="Pfam" id="PF08448">
    <property type="entry name" value="PAS_4"/>
    <property type="match status" value="1"/>
</dbReference>
<dbReference type="InterPro" id="IPR050351">
    <property type="entry name" value="BphY/WalK/GraS-like"/>
</dbReference>
<keyword evidence="6 13" id="KW-0812">Transmembrane</keyword>
<keyword evidence="8" id="KW-0418">Kinase</keyword>
<dbReference type="InterPro" id="IPR013656">
    <property type="entry name" value="PAS_4"/>
</dbReference>
<reference evidence="17 18" key="1">
    <citation type="submission" date="2019-12" db="EMBL/GenBank/DDBJ databases">
        <title>Comparative genomics gives insights into the taxonomy of the Azoarcus-Aromatoleum group and reveals separate origins of nif in the plant-associated Azoarcus and non-plant-associated Aromatoleum sub-groups.</title>
        <authorList>
            <person name="Lafos M."/>
            <person name="Maluk M."/>
            <person name="Batista M."/>
            <person name="Junghare M."/>
            <person name="Carmona M."/>
            <person name="Faoro H."/>
            <person name="Cruz L.M."/>
            <person name="Battistoni F."/>
            <person name="De Souza E."/>
            <person name="Pedrosa F."/>
            <person name="Chen W.-M."/>
            <person name="Poole P.S."/>
            <person name="Dixon R.A."/>
            <person name="James E.K."/>
        </authorList>
    </citation>
    <scope>NUCLEOTIDE SEQUENCE [LARGE SCALE GENOMIC DNA]</scope>
    <source>
        <strain evidence="17 18">22Lin</strain>
    </source>
</reference>
<dbReference type="PROSITE" id="PS50112">
    <property type="entry name" value="PAS"/>
    <property type="match status" value="1"/>
</dbReference>
<feature type="domain" description="PAS" evidence="15">
    <location>
        <begin position="203"/>
        <end position="272"/>
    </location>
</feature>
<dbReference type="SUPFAM" id="SSF47384">
    <property type="entry name" value="Homodimeric domain of signal transducing histidine kinase"/>
    <property type="match status" value="1"/>
</dbReference>
<evidence type="ECO:0000259" key="16">
    <source>
        <dbReference type="PROSITE" id="PS50113"/>
    </source>
</evidence>
<comment type="subcellular location">
    <subcellularLocation>
        <location evidence="2">Membrane</location>
        <topology evidence="2">Multi-pass membrane protein</topology>
    </subcellularLocation>
</comment>
<dbReference type="Pfam" id="PF02518">
    <property type="entry name" value="HATPase_c"/>
    <property type="match status" value="1"/>
</dbReference>
<dbReference type="Pfam" id="PF13493">
    <property type="entry name" value="DUF4118"/>
    <property type="match status" value="1"/>
</dbReference>
<dbReference type="PROSITE" id="PS50109">
    <property type="entry name" value="HIS_KIN"/>
    <property type="match status" value="1"/>
</dbReference>
<feature type="transmembrane region" description="Helical" evidence="13">
    <location>
        <begin position="9"/>
        <end position="27"/>
    </location>
</feature>
<evidence type="ECO:0000256" key="4">
    <source>
        <dbReference type="ARBA" id="ARBA00022553"/>
    </source>
</evidence>
<name>A0ABX1QBC3_9RHOO</name>
<sequence length="578" mass="61995">MTTPARNRYVVVACVSYAVLALAWIFLSDRLLSTFADMESIVSLSTAKGVFFVCASTTAFFFALRSVPAADATGMGRLMDALATGVAPGRRPRWLTWFFAVTITLAMLLVRQRLSVGFGDPPLLIVFMFPIILSALLGGLGPGLVSTAMAALAVDYLAIAPQHSLRIANSVDLLQLAFLVVNGVAVSVLSEMLRRSLIRAELDRRLLDAVISSTPDAVFVKDTEARYLLANAAACALAGKAREEIIGRDDSVLFPEATAREMMAMDRAILATGRTHTTEELVTTHTGRTRVFLGTRGPVIGEAGRVVGLFGIARDITEHRSAEAELRKLNTGLEQRVAERTAELQSANTELEDLAYALTHNLRAPLRAISGFSQVLVEDHAGTLDTEARKCLAQITQASGDMGELIDGILALLRCTRGELKRETVDISVLAGRRLGKLAHGEPLRQIVWDVEPGLSATGDTEMLDVVMAHLLDNAWKFTRGTTQPVIRVFAGQVDAVAGICVSDNGAGFDMAHANRLFNAFQRMHRQDEFPGTGIGLATVQRIIRRHGGEIRAEAVPGAGATFCFSLPAGNGGNGGSS</sequence>
<keyword evidence="5" id="KW-0808">Transferase</keyword>
<dbReference type="Gene3D" id="1.10.287.130">
    <property type="match status" value="1"/>
</dbReference>
<evidence type="ECO:0000256" key="9">
    <source>
        <dbReference type="ARBA" id="ARBA00022840"/>
    </source>
</evidence>
<feature type="transmembrane region" description="Helical" evidence="13">
    <location>
        <begin position="94"/>
        <end position="111"/>
    </location>
</feature>
<gene>
    <name evidence="17" type="ORF">GPA25_08065</name>
</gene>
<keyword evidence="4" id="KW-0597">Phosphoprotein</keyword>
<dbReference type="InterPro" id="IPR003594">
    <property type="entry name" value="HATPase_dom"/>
</dbReference>
<evidence type="ECO:0000256" key="8">
    <source>
        <dbReference type="ARBA" id="ARBA00022777"/>
    </source>
</evidence>
<dbReference type="NCBIfam" id="TIGR00229">
    <property type="entry name" value="sensory_box"/>
    <property type="match status" value="1"/>
</dbReference>
<dbReference type="InterPro" id="IPR038318">
    <property type="entry name" value="KdpD_sf"/>
</dbReference>
<evidence type="ECO:0000256" key="5">
    <source>
        <dbReference type="ARBA" id="ARBA00022679"/>
    </source>
</evidence>
<evidence type="ECO:0000256" key="7">
    <source>
        <dbReference type="ARBA" id="ARBA00022741"/>
    </source>
</evidence>
<dbReference type="Gene3D" id="3.30.450.20">
    <property type="entry name" value="PAS domain"/>
    <property type="match status" value="1"/>
</dbReference>
<evidence type="ECO:0000256" key="1">
    <source>
        <dbReference type="ARBA" id="ARBA00000085"/>
    </source>
</evidence>
<evidence type="ECO:0000256" key="11">
    <source>
        <dbReference type="ARBA" id="ARBA00023012"/>
    </source>
</evidence>
<dbReference type="EC" id="2.7.13.3" evidence="3"/>
<dbReference type="SMART" id="SM00091">
    <property type="entry name" value="PAS"/>
    <property type="match status" value="1"/>
</dbReference>
<evidence type="ECO:0000259" key="14">
    <source>
        <dbReference type="PROSITE" id="PS50109"/>
    </source>
</evidence>
<dbReference type="RefSeq" id="WP_169259862.1">
    <property type="nucleotide sequence ID" value="NZ_WTVQ01000010.1"/>
</dbReference>
<dbReference type="PANTHER" id="PTHR42878">
    <property type="entry name" value="TWO-COMPONENT HISTIDINE KINASE"/>
    <property type="match status" value="1"/>
</dbReference>
<feature type="domain" description="PAC" evidence="16">
    <location>
        <begin position="276"/>
        <end position="328"/>
    </location>
</feature>
<dbReference type="CDD" id="cd00082">
    <property type="entry name" value="HisKA"/>
    <property type="match status" value="1"/>
</dbReference>
<evidence type="ECO:0000313" key="18">
    <source>
        <dbReference type="Proteomes" id="UP000648984"/>
    </source>
</evidence>
<dbReference type="InterPro" id="IPR000700">
    <property type="entry name" value="PAS-assoc_C"/>
</dbReference>
<evidence type="ECO:0000256" key="3">
    <source>
        <dbReference type="ARBA" id="ARBA00012438"/>
    </source>
</evidence>
<dbReference type="Pfam" id="PF00512">
    <property type="entry name" value="HisKA"/>
    <property type="match status" value="1"/>
</dbReference>
<dbReference type="InterPro" id="IPR004358">
    <property type="entry name" value="Sig_transdc_His_kin-like_C"/>
</dbReference>
<keyword evidence="12 13" id="KW-0472">Membrane</keyword>
<evidence type="ECO:0000256" key="12">
    <source>
        <dbReference type="ARBA" id="ARBA00023136"/>
    </source>
</evidence>
<feature type="transmembrane region" description="Helical" evidence="13">
    <location>
        <begin position="173"/>
        <end position="193"/>
    </location>
</feature>
<dbReference type="Gene3D" id="1.20.120.620">
    <property type="entry name" value="Backbone structure of the membrane domain of e. Coli histidine kinase receptor kdpd"/>
    <property type="match status" value="1"/>
</dbReference>
<dbReference type="SUPFAM" id="SSF55874">
    <property type="entry name" value="ATPase domain of HSP90 chaperone/DNA topoisomerase II/histidine kinase"/>
    <property type="match status" value="1"/>
</dbReference>
<comment type="caution">
    <text evidence="17">The sequence shown here is derived from an EMBL/GenBank/DDBJ whole genome shotgun (WGS) entry which is preliminary data.</text>
</comment>
<dbReference type="PRINTS" id="PR00344">
    <property type="entry name" value="BCTRLSENSOR"/>
</dbReference>
<keyword evidence="11" id="KW-0902">Two-component regulatory system</keyword>
<dbReference type="PANTHER" id="PTHR42878:SF15">
    <property type="entry name" value="BACTERIOPHYTOCHROME"/>
    <property type="match status" value="1"/>
</dbReference>
<evidence type="ECO:0000259" key="15">
    <source>
        <dbReference type="PROSITE" id="PS50112"/>
    </source>
</evidence>
<keyword evidence="18" id="KW-1185">Reference proteome</keyword>
<dbReference type="InterPro" id="IPR025201">
    <property type="entry name" value="KdpD_TM"/>
</dbReference>
<comment type="catalytic activity">
    <reaction evidence="1">
        <text>ATP + protein L-histidine = ADP + protein N-phospho-L-histidine.</text>
        <dbReference type="EC" id="2.7.13.3"/>
    </reaction>
</comment>
<accession>A0ABX1QBC3</accession>
<feature type="domain" description="Histidine kinase" evidence="14">
    <location>
        <begin position="357"/>
        <end position="571"/>
    </location>
</feature>
<keyword evidence="10 13" id="KW-1133">Transmembrane helix</keyword>
<dbReference type="Proteomes" id="UP000648984">
    <property type="component" value="Unassembled WGS sequence"/>
</dbReference>
<dbReference type="InterPro" id="IPR036890">
    <property type="entry name" value="HATPase_C_sf"/>
</dbReference>
<keyword evidence="7" id="KW-0547">Nucleotide-binding</keyword>
<feature type="transmembrane region" description="Helical" evidence="13">
    <location>
        <begin position="123"/>
        <end position="153"/>
    </location>
</feature>
<dbReference type="EMBL" id="WTVQ01000010">
    <property type="protein sequence ID" value="NMG74716.1"/>
    <property type="molecule type" value="Genomic_DNA"/>
</dbReference>
<evidence type="ECO:0000256" key="10">
    <source>
        <dbReference type="ARBA" id="ARBA00022989"/>
    </source>
</evidence>
<dbReference type="InterPro" id="IPR035965">
    <property type="entry name" value="PAS-like_dom_sf"/>
</dbReference>
<dbReference type="SUPFAM" id="SSF55785">
    <property type="entry name" value="PYP-like sensor domain (PAS domain)"/>
    <property type="match status" value="1"/>
</dbReference>
<keyword evidence="9" id="KW-0067">ATP-binding</keyword>
<evidence type="ECO:0000256" key="13">
    <source>
        <dbReference type="SAM" id="Phobius"/>
    </source>
</evidence>
<proteinExistence type="predicted"/>
<organism evidence="17 18">
    <name type="scientific">Aromatoleum diolicum</name>
    <dbReference type="NCBI Taxonomy" id="75796"/>
    <lineage>
        <taxon>Bacteria</taxon>
        <taxon>Pseudomonadati</taxon>
        <taxon>Pseudomonadota</taxon>
        <taxon>Betaproteobacteria</taxon>
        <taxon>Rhodocyclales</taxon>
        <taxon>Rhodocyclaceae</taxon>
        <taxon>Aromatoleum</taxon>
    </lineage>
</organism>
<dbReference type="InterPro" id="IPR005467">
    <property type="entry name" value="His_kinase_dom"/>
</dbReference>
<protein>
    <recommendedName>
        <fullName evidence="3">histidine kinase</fullName>
        <ecNumber evidence="3">2.7.13.3</ecNumber>
    </recommendedName>
</protein>
<evidence type="ECO:0000256" key="2">
    <source>
        <dbReference type="ARBA" id="ARBA00004141"/>
    </source>
</evidence>
<dbReference type="PROSITE" id="PS50113">
    <property type="entry name" value="PAC"/>
    <property type="match status" value="1"/>
</dbReference>
<dbReference type="Gene3D" id="3.30.565.10">
    <property type="entry name" value="Histidine kinase-like ATPase, C-terminal domain"/>
    <property type="match status" value="1"/>
</dbReference>
<dbReference type="SMART" id="SM00387">
    <property type="entry name" value="HATPase_c"/>
    <property type="match status" value="1"/>
</dbReference>
<dbReference type="SMART" id="SM00388">
    <property type="entry name" value="HisKA"/>
    <property type="match status" value="1"/>
</dbReference>
<dbReference type="InterPro" id="IPR003661">
    <property type="entry name" value="HisK_dim/P_dom"/>
</dbReference>
<dbReference type="InterPro" id="IPR036097">
    <property type="entry name" value="HisK_dim/P_sf"/>
</dbReference>
<dbReference type="InterPro" id="IPR000014">
    <property type="entry name" value="PAS"/>
</dbReference>